<dbReference type="Proteomes" id="UP000605986">
    <property type="component" value="Unassembled WGS sequence"/>
</dbReference>
<organism evidence="2 3">
    <name type="scientific">Fusarium austroafricanum</name>
    <dbReference type="NCBI Taxonomy" id="2364996"/>
    <lineage>
        <taxon>Eukaryota</taxon>
        <taxon>Fungi</taxon>
        <taxon>Dikarya</taxon>
        <taxon>Ascomycota</taxon>
        <taxon>Pezizomycotina</taxon>
        <taxon>Sordariomycetes</taxon>
        <taxon>Hypocreomycetidae</taxon>
        <taxon>Hypocreales</taxon>
        <taxon>Nectriaceae</taxon>
        <taxon>Fusarium</taxon>
        <taxon>Fusarium concolor species complex</taxon>
    </lineage>
</organism>
<name>A0A8H4P578_9HYPO</name>
<sequence>MTEHLGELQSDRDRQLTFNVYSEQFSGALLSIDLPSANTLYLPSGFETLDRWVIRKRSSDNQGEPSQAKKSKTEPKDSAPSSNDGSALELTITNFESGDASQQFEKALLESLCIGLPTWEYLESLREFIRHCGQNQLWRPTSLRPIGDFLHVHGDWANHDSEIDSKWIQLCNRIVELSGGKIDMKTLVKPFGPLNAVLTTQWHFPTWFTQHPLYGMTMDDTNPSLRAQHAKFEYNDCVKSQDTYPIRVNFVRGGIKLDTIYENWSQIHEECLKFTRWLNRNSKIIFFVGEENVRHWRELVELDIDLMVFGEEPPTMWMDIYM</sequence>
<dbReference type="AlphaFoldDB" id="A0A8H4P578"/>
<dbReference type="EMBL" id="JAADJG010000325">
    <property type="protein sequence ID" value="KAF4448652.1"/>
    <property type="molecule type" value="Genomic_DNA"/>
</dbReference>
<protein>
    <submittedName>
        <fullName evidence="2">Uncharacterized protein</fullName>
    </submittedName>
</protein>
<reference evidence="2" key="1">
    <citation type="submission" date="2020-01" db="EMBL/GenBank/DDBJ databases">
        <title>Identification and distribution of gene clusters putatively required for synthesis of sphingolipid metabolism inhibitors in phylogenetically diverse species of the filamentous fungus Fusarium.</title>
        <authorList>
            <person name="Kim H.-S."/>
            <person name="Busman M."/>
            <person name="Brown D.W."/>
            <person name="Divon H."/>
            <person name="Uhlig S."/>
            <person name="Proctor R.H."/>
        </authorList>
    </citation>
    <scope>NUCLEOTIDE SEQUENCE</scope>
    <source>
        <strain evidence="2">NRRL 53441</strain>
    </source>
</reference>
<comment type="caution">
    <text evidence="2">The sequence shown here is derived from an EMBL/GenBank/DDBJ whole genome shotgun (WGS) entry which is preliminary data.</text>
</comment>
<evidence type="ECO:0000256" key="1">
    <source>
        <dbReference type="SAM" id="MobiDB-lite"/>
    </source>
</evidence>
<keyword evidence="3" id="KW-1185">Reference proteome</keyword>
<accession>A0A8H4P578</accession>
<feature type="region of interest" description="Disordered" evidence="1">
    <location>
        <begin position="57"/>
        <end position="86"/>
    </location>
</feature>
<evidence type="ECO:0000313" key="2">
    <source>
        <dbReference type="EMBL" id="KAF4448652.1"/>
    </source>
</evidence>
<evidence type="ECO:0000313" key="3">
    <source>
        <dbReference type="Proteomes" id="UP000605986"/>
    </source>
</evidence>
<dbReference type="OrthoDB" id="5102629at2759"/>
<gene>
    <name evidence="2" type="ORF">F53441_7961</name>
</gene>
<proteinExistence type="predicted"/>